<feature type="domain" description="Sulfide dehydrogenase [flavocytochrome c] flavoprotein chain central" evidence="6">
    <location>
        <begin position="174"/>
        <end position="289"/>
    </location>
</feature>
<evidence type="ECO:0000313" key="8">
    <source>
        <dbReference type="Proteomes" id="UP000000647"/>
    </source>
</evidence>
<evidence type="ECO:0000259" key="5">
    <source>
        <dbReference type="Pfam" id="PF09242"/>
    </source>
</evidence>
<keyword evidence="8" id="KW-1185">Reference proteome</keyword>
<dbReference type="EMBL" id="CP000544">
    <property type="protein sequence ID" value="ABM62098.1"/>
    <property type="molecule type" value="Genomic_DNA"/>
</dbReference>
<dbReference type="GO" id="GO:0016491">
    <property type="term" value="F:oxidoreductase activity"/>
    <property type="evidence" value="ECO:0007669"/>
    <property type="project" value="UniProtKB-KW"/>
</dbReference>
<proteinExistence type="predicted"/>
<dbReference type="RefSeq" id="WP_011814120.1">
    <property type="nucleotide sequence ID" value="NC_008789.1"/>
</dbReference>
<protein>
    <submittedName>
        <fullName evidence="7">Sulfide dehydrogenase (Flavocytochrome), flavoprotein subunit</fullName>
        <ecNumber evidence="7">1.8.2.-</ecNumber>
    </submittedName>
</protein>
<accession>A1WWN6</accession>
<dbReference type="HOGENOM" id="CLU_030742_0_0_6"/>
<evidence type="ECO:0000256" key="2">
    <source>
        <dbReference type="ARBA" id="ARBA00022729"/>
    </source>
</evidence>
<dbReference type="Pfam" id="PF07992">
    <property type="entry name" value="Pyr_redox_2"/>
    <property type="match status" value="1"/>
</dbReference>
<reference evidence="7 8" key="2">
    <citation type="journal article" date="2013" name="Stand. Genomic Sci.">
        <title>Complete genome sequence of Halorhodospira halophila SL1.</title>
        <authorList>
            <person name="Challacombe J.F."/>
            <person name="Majid S."/>
            <person name="Deole R."/>
            <person name="Brettin T.S."/>
            <person name="Bruce D."/>
            <person name="Delano S.F."/>
            <person name="Detter J.C."/>
            <person name="Gleasner C.D."/>
            <person name="Han C.S."/>
            <person name="Misra M."/>
            <person name="Reitenga K.G."/>
            <person name="Mikhailova N."/>
            <person name="Woyke T."/>
            <person name="Pitluck S."/>
            <person name="Nolan M."/>
            <person name="Land M.L."/>
            <person name="Saunders E."/>
            <person name="Tapia R."/>
            <person name="Lapidus A."/>
            <person name="Ivanova N."/>
            <person name="Hoff W.D."/>
        </authorList>
    </citation>
    <scope>NUCLEOTIDE SEQUENCE [LARGE SCALE GENOMIC DNA]</scope>
    <source>
        <strain evidence="8">DSM 244 / SL1</strain>
    </source>
</reference>
<reference evidence="8" key="1">
    <citation type="submission" date="2006-12" db="EMBL/GenBank/DDBJ databases">
        <title>Complete sequence of Halorhodospira halophila SL1.</title>
        <authorList>
            <consortium name="US DOE Joint Genome Institute"/>
            <person name="Copeland A."/>
            <person name="Lucas S."/>
            <person name="Lapidus A."/>
            <person name="Barry K."/>
            <person name="Detter J.C."/>
            <person name="Glavina del Rio T."/>
            <person name="Hammon N."/>
            <person name="Israni S."/>
            <person name="Dalin E."/>
            <person name="Tice H."/>
            <person name="Pitluck S."/>
            <person name="Saunders E."/>
            <person name="Brettin T."/>
            <person name="Bruce D."/>
            <person name="Han C."/>
            <person name="Tapia R."/>
            <person name="Schmutz J."/>
            <person name="Larimer F."/>
            <person name="Land M."/>
            <person name="Hauser L."/>
            <person name="Kyrpides N."/>
            <person name="Mikhailova N."/>
            <person name="Hoff W."/>
            <person name="Richardson P."/>
        </authorList>
    </citation>
    <scope>NUCLEOTIDE SEQUENCE [LARGE SCALE GENOMIC DNA]</scope>
    <source>
        <strain evidence="8">DSM 244 / SL1</strain>
    </source>
</reference>
<dbReference type="KEGG" id="hha:Hhal_1331"/>
<dbReference type="SUPFAM" id="SSF51905">
    <property type="entry name" value="FAD/NAD(P)-binding domain"/>
    <property type="match status" value="2"/>
</dbReference>
<dbReference type="PROSITE" id="PS51318">
    <property type="entry name" value="TAT"/>
    <property type="match status" value="1"/>
</dbReference>
<dbReference type="Gene3D" id="3.50.50.60">
    <property type="entry name" value="FAD/NAD(P)-binding domain"/>
    <property type="match status" value="2"/>
</dbReference>
<dbReference type="NCBIfam" id="TIGR01409">
    <property type="entry name" value="TAT_signal_seq"/>
    <property type="match status" value="1"/>
</dbReference>
<evidence type="ECO:0000259" key="4">
    <source>
        <dbReference type="Pfam" id="PF07992"/>
    </source>
</evidence>
<evidence type="ECO:0000256" key="3">
    <source>
        <dbReference type="ARBA" id="ARBA00022827"/>
    </source>
</evidence>
<dbReference type="STRING" id="349124.Hhal_1331"/>
<dbReference type="eggNOG" id="COG0446">
    <property type="taxonomic scope" value="Bacteria"/>
</dbReference>
<dbReference type="InterPro" id="IPR016156">
    <property type="entry name" value="FAD/NAD-linked_Rdtase_dimer_sf"/>
</dbReference>
<dbReference type="AlphaFoldDB" id="A1WWN6"/>
<dbReference type="EC" id="1.8.2.-" evidence="7"/>
<dbReference type="Proteomes" id="UP000000647">
    <property type="component" value="Chromosome"/>
</dbReference>
<name>A1WWN6_HALHL</name>
<dbReference type="Pfam" id="PF21706">
    <property type="entry name" value="FCSD_central"/>
    <property type="match status" value="1"/>
</dbReference>
<dbReference type="InterPro" id="IPR036188">
    <property type="entry name" value="FAD/NAD-bd_sf"/>
</dbReference>
<feature type="domain" description="FAD/NAD(P)-binding" evidence="4">
    <location>
        <begin position="41"/>
        <end position="144"/>
    </location>
</feature>
<dbReference type="InterPro" id="IPR006311">
    <property type="entry name" value="TAT_signal"/>
</dbReference>
<keyword evidence="1" id="KW-0285">Flavoprotein</keyword>
<sequence>MRRRLSRREFLRLGATGGTLAALGLAGFPGPSLARTQLDARIAVVGGGSAGATVARYLKQNAPNLRVTLIEPNETYYTCYAGNWYLGGFRDLETLGHGYDNLRERHGVEVIHDRAEELDLAGKRVLPRNHDPIRYDRLVVAPGIDFDWERIEGIDQDDTEQIPHAWEGGRPFRILREQIKAMDDGGTVIVCPPEDPFRCPPGPYERMALIAHYLKSHKPRAKVLGLDPKDSFSKQSLFKQGWEELYGDMIEWVPGSEGGAPERLSVSDRKVFTDGGAQAHRGDVINFIPPQRAGAIAWKADLVDDSGWCPVDQETFRSQKHDDVYVIGDAAIAGAMPKSAHSANNQGKLVAATIVGELTGEPTPDFPTVNTCYSLVSPEWAFTIAAVFEHRDGEIREVEGSGGLSPEDEDQDFRQIEAIYAPGWYESITKDMFG</sequence>
<dbReference type="SUPFAM" id="SSF55424">
    <property type="entry name" value="FAD/NAD-linked reductases, dimerisation (C-terminal) domain"/>
    <property type="match status" value="1"/>
</dbReference>
<keyword evidence="7" id="KW-0560">Oxidoreductase</keyword>
<keyword evidence="3" id="KW-0274">FAD</keyword>
<evidence type="ECO:0000313" key="7">
    <source>
        <dbReference type="EMBL" id="ABM62098.1"/>
    </source>
</evidence>
<evidence type="ECO:0000259" key="6">
    <source>
        <dbReference type="Pfam" id="PF21706"/>
    </source>
</evidence>
<dbReference type="InterPro" id="IPR015323">
    <property type="entry name" value="FlavoCytC_S_DH_flav-bd"/>
</dbReference>
<dbReference type="InterPro" id="IPR019546">
    <property type="entry name" value="TAT_signal_bac_arc"/>
</dbReference>
<dbReference type="GO" id="GO:0050660">
    <property type="term" value="F:flavin adenine dinucleotide binding"/>
    <property type="evidence" value="ECO:0007669"/>
    <property type="project" value="InterPro"/>
</dbReference>
<gene>
    <name evidence="7" type="ordered locus">Hhal_1331</name>
</gene>
<dbReference type="InterPro" id="IPR037092">
    <property type="entry name" value="FlavoCytC_S_DH_flav-bd_sf"/>
</dbReference>
<evidence type="ECO:0000256" key="1">
    <source>
        <dbReference type="ARBA" id="ARBA00022630"/>
    </source>
</evidence>
<dbReference type="PANTHER" id="PTHR43755:SF1">
    <property type="entry name" value="FAD-DEPENDENT PYRIDINE NUCLEOTIDE-DISULPHIDE OXIDOREDUCTASE"/>
    <property type="match status" value="1"/>
</dbReference>
<dbReference type="InterPro" id="IPR023753">
    <property type="entry name" value="FAD/NAD-binding_dom"/>
</dbReference>
<dbReference type="Gene3D" id="3.90.760.10">
    <property type="entry name" value="Flavocytochrome c sulphide dehydrogenase, flavin-binding domain"/>
    <property type="match status" value="1"/>
</dbReference>
<dbReference type="InterPro" id="IPR049386">
    <property type="entry name" value="FCSD_central"/>
</dbReference>
<dbReference type="PANTHER" id="PTHR43755">
    <property type="match status" value="1"/>
</dbReference>
<organism evidence="7 8">
    <name type="scientific">Halorhodospira halophila (strain DSM 244 / SL1)</name>
    <name type="common">Ectothiorhodospira halophila (strain DSM 244 / SL1)</name>
    <dbReference type="NCBI Taxonomy" id="349124"/>
    <lineage>
        <taxon>Bacteria</taxon>
        <taxon>Pseudomonadati</taxon>
        <taxon>Pseudomonadota</taxon>
        <taxon>Gammaproteobacteria</taxon>
        <taxon>Chromatiales</taxon>
        <taxon>Ectothiorhodospiraceae</taxon>
        <taxon>Halorhodospira</taxon>
    </lineage>
</organism>
<keyword evidence="2" id="KW-0732">Signal</keyword>
<feature type="domain" description="Flavocytochrome c sulphide dehydrogenase flavin-binding" evidence="5">
    <location>
        <begin position="367"/>
        <end position="433"/>
    </location>
</feature>
<dbReference type="InterPro" id="IPR052541">
    <property type="entry name" value="SQRD"/>
</dbReference>
<dbReference type="OrthoDB" id="9802771at2"/>
<dbReference type="Pfam" id="PF09242">
    <property type="entry name" value="FCSD-flav_bind"/>
    <property type="match status" value="1"/>
</dbReference>